<dbReference type="Proteomes" id="UP000831701">
    <property type="component" value="Chromosome 9"/>
</dbReference>
<evidence type="ECO:0000313" key="1">
    <source>
        <dbReference type="EMBL" id="KAI3367178.1"/>
    </source>
</evidence>
<name>A0ACB8WKI8_9TELE</name>
<keyword evidence="2" id="KW-1185">Reference proteome</keyword>
<gene>
    <name evidence="1" type="ORF">L3Q82_008233</name>
</gene>
<evidence type="ECO:0000313" key="2">
    <source>
        <dbReference type="Proteomes" id="UP000831701"/>
    </source>
</evidence>
<reference evidence="1" key="1">
    <citation type="submission" date="2022-04" db="EMBL/GenBank/DDBJ databases">
        <title>Jade perch genome.</title>
        <authorList>
            <person name="Chao B."/>
        </authorList>
    </citation>
    <scope>NUCLEOTIDE SEQUENCE</scope>
    <source>
        <strain evidence="1">CB-2022</strain>
    </source>
</reference>
<sequence>MSVVVSYYNQPVCGTFRPPCVLFDLAYVSGVMGDPLSDCSPLISAASAGKLRLVRLLVEGGAQVNGCNLKGETALLAACKALRGEPAGPETAKLLTYLLQNKADPNMQDRAGRTALMYACMERAGAQVASILLAAGADPSTEDYSGASALVYAINAQHQPTLKVLNITIKTPHWSNPTKPHCVLQVLMDACRARGRDIIIIATEMGASGGPVTRRYLNVPPSPDTSPVSCMSPSDIVLKTGSPCSPERENIFNFRGTGKRGSGSSGGSSSRHPSCELSPLSQCSTPPPRQRMLSEPWLAIHNLACLNRAYEEGARERSPQEEGDDARMGGGGDEEQQSGMEERTEREDRYGGEDHKSRREDFFPRVSQSVISLSEISSSQAAPRRPIPKTSDTATMRSDKLPACLPPCSQLRRNTLPSVTVVPPPLHLPPLVNQSDSHLQVPAQLSPSKSRSMAFLPHPPSSPPPSSSSRAPLRPVLLPRLQLAFSVTSLVAPPASCCGERSGRSLRRHSVQLEQVSGRGGTI</sequence>
<comment type="caution">
    <text evidence="1">The sequence shown here is derived from an EMBL/GenBank/DDBJ whole genome shotgun (WGS) entry which is preliminary data.</text>
</comment>
<dbReference type="EMBL" id="CM041539">
    <property type="protein sequence ID" value="KAI3367178.1"/>
    <property type="molecule type" value="Genomic_DNA"/>
</dbReference>
<accession>A0ACB8WKI8</accession>
<protein>
    <submittedName>
        <fullName evidence="1">Uncharacterized protein</fullName>
    </submittedName>
</protein>
<proteinExistence type="predicted"/>
<organism evidence="1 2">
    <name type="scientific">Scortum barcoo</name>
    <name type="common">barcoo grunter</name>
    <dbReference type="NCBI Taxonomy" id="214431"/>
    <lineage>
        <taxon>Eukaryota</taxon>
        <taxon>Metazoa</taxon>
        <taxon>Chordata</taxon>
        <taxon>Craniata</taxon>
        <taxon>Vertebrata</taxon>
        <taxon>Euteleostomi</taxon>
        <taxon>Actinopterygii</taxon>
        <taxon>Neopterygii</taxon>
        <taxon>Teleostei</taxon>
        <taxon>Neoteleostei</taxon>
        <taxon>Acanthomorphata</taxon>
        <taxon>Eupercaria</taxon>
        <taxon>Centrarchiformes</taxon>
        <taxon>Terapontoidei</taxon>
        <taxon>Terapontidae</taxon>
        <taxon>Scortum</taxon>
    </lineage>
</organism>